<proteinExistence type="inferred from homology"/>
<dbReference type="OrthoDB" id="9775296at2"/>
<reference evidence="4 5" key="1">
    <citation type="submission" date="2017-11" db="EMBL/GenBank/DDBJ databases">
        <title>Understudied soil microbes with underappreciated capabilities: Untangling the Clostridium saccharolyticum group.</title>
        <authorList>
            <person name="Leschine S."/>
        </authorList>
    </citation>
    <scope>NUCLEOTIDE SEQUENCE [LARGE SCALE GENOMIC DNA]</scope>
    <source>
        <strain evidence="4 5">18A</strain>
    </source>
</reference>
<gene>
    <name evidence="4" type="ORF">H171_2459</name>
</gene>
<dbReference type="PRINTS" id="PR00081">
    <property type="entry name" value="GDHRDH"/>
</dbReference>
<dbReference type="PROSITE" id="PS00061">
    <property type="entry name" value="ADH_SHORT"/>
    <property type="match status" value="1"/>
</dbReference>
<dbReference type="CDD" id="cd05233">
    <property type="entry name" value="SDR_c"/>
    <property type="match status" value="1"/>
</dbReference>
<evidence type="ECO:0000313" key="5">
    <source>
        <dbReference type="Proteomes" id="UP000231092"/>
    </source>
</evidence>
<evidence type="ECO:0000313" key="4">
    <source>
        <dbReference type="EMBL" id="PJJ28937.1"/>
    </source>
</evidence>
<name>A0A2M8Z677_9FIRM</name>
<evidence type="ECO:0000256" key="3">
    <source>
        <dbReference type="RuleBase" id="RU000363"/>
    </source>
</evidence>
<dbReference type="PRINTS" id="PR00080">
    <property type="entry name" value="SDRFAMILY"/>
</dbReference>
<dbReference type="InterPro" id="IPR002347">
    <property type="entry name" value="SDR_fam"/>
</dbReference>
<evidence type="ECO:0000256" key="1">
    <source>
        <dbReference type="ARBA" id="ARBA00006484"/>
    </source>
</evidence>
<comment type="caution">
    <text evidence="4">The sequence shown here is derived from an EMBL/GenBank/DDBJ whole genome shotgun (WGS) entry which is preliminary data.</text>
</comment>
<comment type="similarity">
    <text evidence="1 3">Belongs to the short-chain dehydrogenases/reductases (SDR) family.</text>
</comment>
<dbReference type="Proteomes" id="UP000231092">
    <property type="component" value="Unassembled WGS sequence"/>
</dbReference>
<keyword evidence="2" id="KW-0560">Oxidoreductase</keyword>
<dbReference type="PANTHER" id="PTHR44196">
    <property type="entry name" value="DEHYDROGENASE/REDUCTASE SDR FAMILY MEMBER 7B"/>
    <property type="match status" value="1"/>
</dbReference>
<evidence type="ECO:0000256" key="2">
    <source>
        <dbReference type="ARBA" id="ARBA00023002"/>
    </source>
</evidence>
<accession>A0A2M8Z677</accession>
<dbReference type="Gene3D" id="3.40.50.720">
    <property type="entry name" value="NAD(P)-binding Rossmann-like Domain"/>
    <property type="match status" value="1"/>
</dbReference>
<dbReference type="Pfam" id="PF00106">
    <property type="entry name" value="adh_short"/>
    <property type="match status" value="1"/>
</dbReference>
<dbReference type="PANTHER" id="PTHR44196:SF1">
    <property type="entry name" value="DEHYDROGENASE_REDUCTASE SDR FAMILY MEMBER 7B"/>
    <property type="match status" value="1"/>
</dbReference>
<dbReference type="EMBL" id="PGET01000001">
    <property type="protein sequence ID" value="PJJ28937.1"/>
    <property type="molecule type" value="Genomic_DNA"/>
</dbReference>
<dbReference type="GO" id="GO:0016491">
    <property type="term" value="F:oxidoreductase activity"/>
    <property type="evidence" value="ECO:0007669"/>
    <property type="project" value="UniProtKB-KW"/>
</dbReference>
<organism evidence="4 5">
    <name type="scientific">[Clostridium] celerecrescens 18A</name>
    <dbReference type="NCBI Taxonomy" id="1286362"/>
    <lineage>
        <taxon>Bacteria</taxon>
        <taxon>Bacillati</taxon>
        <taxon>Bacillota</taxon>
        <taxon>Clostridia</taxon>
        <taxon>Lachnospirales</taxon>
        <taxon>Lachnospiraceae</taxon>
        <taxon>Lacrimispora</taxon>
    </lineage>
</organism>
<sequence length="266" mass="28990">MKAFNKIIVVTGGGSGVGRQLVIELLSKGATVIAVDKNQMALIETVEVSGNNNRLYTHAVDISNIRDVIAFTAEAVSKYKNIDGLINCAGIIQPFLDLDELELDQIDRVMNVNFYGTIYMTKSFLPFLKERPEAHLINISSMGGFLPVPGQGIYGASKAAVKVMTEALHSELANTAVNVTVVFPGGVATDIKINSDIKGSKSVAEDARAKNMLSPEQAAKLIVKAMENNRFQVFIGKDCRIMNALYRLWPEYAMKLISKVLAANKH</sequence>
<dbReference type="InterPro" id="IPR036291">
    <property type="entry name" value="NAD(P)-bd_dom_sf"/>
</dbReference>
<dbReference type="RefSeq" id="WP_100305385.1">
    <property type="nucleotide sequence ID" value="NZ_PGET01000001.1"/>
</dbReference>
<dbReference type="SUPFAM" id="SSF51735">
    <property type="entry name" value="NAD(P)-binding Rossmann-fold domains"/>
    <property type="match status" value="1"/>
</dbReference>
<dbReference type="InterPro" id="IPR020904">
    <property type="entry name" value="Sc_DH/Rdtase_CS"/>
</dbReference>
<dbReference type="AlphaFoldDB" id="A0A2M8Z677"/>
<dbReference type="GO" id="GO:0016020">
    <property type="term" value="C:membrane"/>
    <property type="evidence" value="ECO:0007669"/>
    <property type="project" value="TreeGrafter"/>
</dbReference>
<protein>
    <submittedName>
        <fullName evidence="4">Short-subunit dehydrogenase</fullName>
    </submittedName>
</protein>